<organism evidence="2">
    <name type="scientific">Anopheles darlingi</name>
    <name type="common">Mosquito</name>
    <dbReference type="NCBI Taxonomy" id="43151"/>
    <lineage>
        <taxon>Eukaryota</taxon>
        <taxon>Metazoa</taxon>
        <taxon>Ecdysozoa</taxon>
        <taxon>Arthropoda</taxon>
        <taxon>Hexapoda</taxon>
        <taxon>Insecta</taxon>
        <taxon>Pterygota</taxon>
        <taxon>Neoptera</taxon>
        <taxon>Endopterygota</taxon>
        <taxon>Diptera</taxon>
        <taxon>Nematocera</taxon>
        <taxon>Culicoidea</taxon>
        <taxon>Culicidae</taxon>
        <taxon>Anophelinae</taxon>
        <taxon>Anopheles</taxon>
    </lineage>
</organism>
<accession>A0A2M4DRD5</accession>
<reference evidence="2" key="1">
    <citation type="submission" date="2018-01" db="EMBL/GenBank/DDBJ databases">
        <title>An insight into the sialome of Amazonian anophelines.</title>
        <authorList>
            <person name="Ribeiro J.M."/>
            <person name="Scarpassa V."/>
            <person name="Calvo E."/>
        </authorList>
    </citation>
    <scope>NUCLEOTIDE SEQUENCE</scope>
</reference>
<name>A0A2M4DRD5_ANODA</name>
<sequence length="80" mass="9158">MFARVGMLMWFMLRFWVVALTGSGARSQHRSAIHPPGIPIMNSMCSRCNQPRQLSTFHLIYMLATHSLPPEDRGRKKDEG</sequence>
<feature type="chain" id="PRO_5014746973" evidence="1">
    <location>
        <begin position="28"/>
        <end position="80"/>
    </location>
</feature>
<keyword evidence="1" id="KW-0732">Signal</keyword>
<dbReference type="EMBL" id="GGFL01015939">
    <property type="protein sequence ID" value="MBW80117.1"/>
    <property type="molecule type" value="Transcribed_RNA"/>
</dbReference>
<evidence type="ECO:0000256" key="1">
    <source>
        <dbReference type="SAM" id="SignalP"/>
    </source>
</evidence>
<dbReference type="AlphaFoldDB" id="A0A2M4DRD5"/>
<proteinExistence type="predicted"/>
<feature type="signal peptide" evidence="1">
    <location>
        <begin position="1"/>
        <end position="27"/>
    </location>
</feature>
<evidence type="ECO:0000313" key="2">
    <source>
        <dbReference type="EMBL" id="MBW80117.1"/>
    </source>
</evidence>
<protein>
    <submittedName>
        <fullName evidence="2">Putative secreted protein</fullName>
    </submittedName>
</protein>